<dbReference type="InterPro" id="IPR050266">
    <property type="entry name" value="AB_hydrolase_sf"/>
</dbReference>
<dbReference type="InterPro" id="IPR000073">
    <property type="entry name" value="AB_hydrolase_1"/>
</dbReference>
<dbReference type="SUPFAM" id="SSF53474">
    <property type="entry name" value="alpha/beta-Hydrolases"/>
    <property type="match status" value="1"/>
</dbReference>
<keyword evidence="3" id="KW-1185">Reference proteome</keyword>
<dbReference type="PANTHER" id="PTHR43798">
    <property type="entry name" value="MONOACYLGLYCEROL LIPASE"/>
    <property type="match status" value="1"/>
</dbReference>
<keyword evidence="2" id="KW-0378">Hydrolase</keyword>
<dbReference type="AlphaFoldDB" id="A0A7T6Z5X2"/>
<evidence type="ECO:0000313" key="2">
    <source>
        <dbReference type="EMBL" id="QQK77408.1"/>
    </source>
</evidence>
<dbReference type="GO" id="GO:0016020">
    <property type="term" value="C:membrane"/>
    <property type="evidence" value="ECO:0007669"/>
    <property type="project" value="TreeGrafter"/>
</dbReference>
<proteinExistence type="predicted"/>
<sequence>MRKGLLILVASIFGLLAAGVIFQKVGLHLDREAHSPVGSMVEIEGTEQHITVEGEGESVVFVPGSGTSSPYADWFEIQQALTDDAKTVVYERPGYGWSEQTKASRSIEQVVSEMDAALSGSEASPPYTMVAHSMGSLDVLHYAQQHPEAVNGIVLVDGASPQFAAEMSVPNVLPFRGMQFLRNTGVVRAVGSIYPGILDTNENLPGDVLELNRKQTMQNLWNNTMLEERSRLNDNGNTVLNGGETGDIPLTVITGGENDMEGWGESQKDLLEWSTESEQIIVPDGDHFLHADHPEVVIEAVRALVLDG</sequence>
<name>A0A7T6Z5X2_9BACI</name>
<evidence type="ECO:0000313" key="3">
    <source>
        <dbReference type="Proteomes" id="UP000595823"/>
    </source>
</evidence>
<dbReference type="KEGG" id="scia:HUG15_18690"/>
<organism evidence="2 3">
    <name type="scientific">Salicibibacter cibarius</name>
    <dbReference type="NCBI Taxonomy" id="2743000"/>
    <lineage>
        <taxon>Bacteria</taxon>
        <taxon>Bacillati</taxon>
        <taxon>Bacillota</taxon>
        <taxon>Bacilli</taxon>
        <taxon>Bacillales</taxon>
        <taxon>Bacillaceae</taxon>
        <taxon>Salicibibacter</taxon>
    </lineage>
</organism>
<dbReference type="PANTHER" id="PTHR43798:SF33">
    <property type="entry name" value="HYDROLASE, PUTATIVE (AFU_ORTHOLOGUE AFUA_2G14860)-RELATED"/>
    <property type="match status" value="1"/>
</dbReference>
<dbReference type="PRINTS" id="PR00111">
    <property type="entry name" value="ABHYDROLASE"/>
</dbReference>
<dbReference type="InterPro" id="IPR029058">
    <property type="entry name" value="AB_hydrolase_fold"/>
</dbReference>
<dbReference type="Pfam" id="PF00561">
    <property type="entry name" value="Abhydrolase_1"/>
    <property type="match status" value="1"/>
</dbReference>
<dbReference type="EMBL" id="CP054705">
    <property type="protein sequence ID" value="QQK77408.1"/>
    <property type="molecule type" value="Genomic_DNA"/>
</dbReference>
<dbReference type="Gene3D" id="3.40.50.1820">
    <property type="entry name" value="alpha/beta hydrolase"/>
    <property type="match status" value="1"/>
</dbReference>
<dbReference type="GO" id="GO:0016787">
    <property type="term" value="F:hydrolase activity"/>
    <property type="evidence" value="ECO:0007669"/>
    <property type="project" value="UniProtKB-KW"/>
</dbReference>
<gene>
    <name evidence="2" type="ORF">HUG15_18690</name>
</gene>
<feature type="domain" description="AB hydrolase-1" evidence="1">
    <location>
        <begin position="59"/>
        <end position="294"/>
    </location>
</feature>
<evidence type="ECO:0000259" key="1">
    <source>
        <dbReference type="Pfam" id="PF00561"/>
    </source>
</evidence>
<dbReference type="RefSeq" id="WP_200124686.1">
    <property type="nucleotide sequence ID" value="NZ_CP054705.1"/>
</dbReference>
<dbReference type="Proteomes" id="UP000595823">
    <property type="component" value="Chromosome"/>
</dbReference>
<reference evidence="2 3" key="1">
    <citation type="submission" date="2020-06" db="EMBL/GenBank/DDBJ databases">
        <title>Genomic analysis of Salicibibacter sp. NKC5-3.</title>
        <authorList>
            <person name="Oh Y.J."/>
        </authorList>
    </citation>
    <scope>NUCLEOTIDE SEQUENCE [LARGE SCALE GENOMIC DNA]</scope>
    <source>
        <strain evidence="2 3">NKC5-3</strain>
    </source>
</reference>
<accession>A0A7T6Z5X2</accession>
<protein>
    <submittedName>
        <fullName evidence="2">Alpha/beta hydrolase</fullName>
    </submittedName>
</protein>